<dbReference type="PROSITE" id="PS50157">
    <property type="entry name" value="ZINC_FINGER_C2H2_2"/>
    <property type="match status" value="1"/>
</dbReference>
<dbReference type="PANTHER" id="PTHR47287:SF15">
    <property type="entry name" value="ZINC FINGER PROTEIN 3-LIKE"/>
    <property type="match status" value="1"/>
</dbReference>
<keyword evidence="5" id="KW-0539">Nucleus</keyword>
<dbReference type="AlphaFoldDB" id="A0AAV3NUU7"/>
<comment type="caution">
    <text evidence="8">The sequence shown here is derived from an EMBL/GenBank/DDBJ whole genome shotgun (WGS) entry which is preliminary data.</text>
</comment>
<keyword evidence="9" id="KW-1185">Reference proteome</keyword>
<dbReference type="EMBL" id="BAABME010000466">
    <property type="protein sequence ID" value="GAA0143014.1"/>
    <property type="molecule type" value="Genomic_DNA"/>
</dbReference>
<dbReference type="GO" id="GO:0005634">
    <property type="term" value="C:nucleus"/>
    <property type="evidence" value="ECO:0007669"/>
    <property type="project" value="UniProtKB-SubCell"/>
</dbReference>
<evidence type="ECO:0000256" key="5">
    <source>
        <dbReference type="ARBA" id="ARBA00023242"/>
    </source>
</evidence>
<evidence type="ECO:0000259" key="7">
    <source>
        <dbReference type="PROSITE" id="PS50157"/>
    </source>
</evidence>
<feature type="domain" description="C2H2-type" evidence="7">
    <location>
        <begin position="48"/>
        <end position="75"/>
    </location>
</feature>
<keyword evidence="3 6" id="KW-0863">Zinc-finger</keyword>
<evidence type="ECO:0000256" key="1">
    <source>
        <dbReference type="ARBA" id="ARBA00004123"/>
    </source>
</evidence>
<evidence type="ECO:0000313" key="8">
    <source>
        <dbReference type="EMBL" id="GAA0143014.1"/>
    </source>
</evidence>
<evidence type="ECO:0000256" key="3">
    <source>
        <dbReference type="ARBA" id="ARBA00022771"/>
    </source>
</evidence>
<gene>
    <name evidence="8" type="ORF">LIER_03791</name>
</gene>
<dbReference type="GO" id="GO:0008270">
    <property type="term" value="F:zinc ion binding"/>
    <property type="evidence" value="ECO:0007669"/>
    <property type="project" value="UniProtKB-KW"/>
</dbReference>
<dbReference type="PROSITE" id="PS00028">
    <property type="entry name" value="ZINC_FINGER_C2H2_1"/>
    <property type="match status" value="1"/>
</dbReference>
<dbReference type="GO" id="GO:0009788">
    <property type="term" value="P:negative regulation of abscisic acid-activated signaling pathway"/>
    <property type="evidence" value="ECO:0007669"/>
    <property type="project" value="InterPro"/>
</dbReference>
<accession>A0AAV3NUU7</accession>
<evidence type="ECO:0000256" key="6">
    <source>
        <dbReference type="PROSITE-ProRule" id="PRU00042"/>
    </source>
</evidence>
<dbReference type="Gene3D" id="3.30.160.60">
    <property type="entry name" value="Classic Zinc Finger"/>
    <property type="match status" value="1"/>
</dbReference>
<keyword evidence="2" id="KW-0479">Metal-binding</keyword>
<name>A0AAV3NUU7_LITER</name>
<evidence type="ECO:0000256" key="4">
    <source>
        <dbReference type="ARBA" id="ARBA00022833"/>
    </source>
</evidence>
<evidence type="ECO:0000313" key="9">
    <source>
        <dbReference type="Proteomes" id="UP001454036"/>
    </source>
</evidence>
<dbReference type="PANTHER" id="PTHR47287">
    <property type="entry name" value="C2H2 AND C2HC ZINC FINGERS SUPERFAMILY PROTEIN"/>
    <property type="match status" value="1"/>
</dbReference>
<organism evidence="8 9">
    <name type="scientific">Lithospermum erythrorhizon</name>
    <name type="common">Purple gromwell</name>
    <name type="synonym">Lithospermum officinale var. erythrorhizon</name>
    <dbReference type="NCBI Taxonomy" id="34254"/>
    <lineage>
        <taxon>Eukaryota</taxon>
        <taxon>Viridiplantae</taxon>
        <taxon>Streptophyta</taxon>
        <taxon>Embryophyta</taxon>
        <taxon>Tracheophyta</taxon>
        <taxon>Spermatophyta</taxon>
        <taxon>Magnoliopsida</taxon>
        <taxon>eudicotyledons</taxon>
        <taxon>Gunneridae</taxon>
        <taxon>Pentapetalae</taxon>
        <taxon>asterids</taxon>
        <taxon>lamiids</taxon>
        <taxon>Boraginales</taxon>
        <taxon>Boraginaceae</taxon>
        <taxon>Boraginoideae</taxon>
        <taxon>Lithospermeae</taxon>
        <taxon>Lithospermum</taxon>
    </lineage>
</organism>
<sequence>MADEYSNIYNFLNNQQQKIESFSENAKAEAMMMKRGSSSSSQNTNRMFSCLYCSRKFCTSQALGGHQNAHKRERAAARRINTTTTVAPDAVTTAYWAEQQGVSGGATTYWFKPPSPPSFAVMPVYPSVVGVPAAALGHVVFHNGGGAPPPEMIFNQFAPPSGYHADDNVDLTLRL</sequence>
<keyword evidence="4" id="KW-0862">Zinc</keyword>
<reference evidence="8 9" key="1">
    <citation type="submission" date="2024-01" db="EMBL/GenBank/DDBJ databases">
        <title>The complete chloroplast genome sequence of Lithospermum erythrorhizon: insights into the phylogenetic relationship among Boraginaceae species and the maternal lineages of purple gromwells.</title>
        <authorList>
            <person name="Okada T."/>
            <person name="Watanabe K."/>
        </authorList>
    </citation>
    <scope>NUCLEOTIDE SEQUENCE [LARGE SCALE GENOMIC DNA]</scope>
</reference>
<dbReference type="InterPro" id="IPR044246">
    <property type="entry name" value="ZFP3-like"/>
</dbReference>
<protein>
    <recommendedName>
        <fullName evidence="7">C2H2-type domain-containing protein</fullName>
    </recommendedName>
</protein>
<dbReference type="Proteomes" id="UP001454036">
    <property type="component" value="Unassembled WGS sequence"/>
</dbReference>
<dbReference type="SUPFAM" id="SSF57667">
    <property type="entry name" value="beta-beta-alpha zinc fingers"/>
    <property type="match status" value="1"/>
</dbReference>
<dbReference type="InterPro" id="IPR013087">
    <property type="entry name" value="Znf_C2H2_type"/>
</dbReference>
<comment type="subcellular location">
    <subcellularLocation>
        <location evidence="1">Nucleus</location>
    </subcellularLocation>
</comment>
<dbReference type="InterPro" id="IPR036236">
    <property type="entry name" value="Znf_C2H2_sf"/>
</dbReference>
<proteinExistence type="predicted"/>
<evidence type="ECO:0000256" key="2">
    <source>
        <dbReference type="ARBA" id="ARBA00022723"/>
    </source>
</evidence>